<protein>
    <submittedName>
        <fullName evidence="1">Uncharacterized protein</fullName>
    </submittedName>
</protein>
<reference evidence="1" key="1">
    <citation type="submission" date="2024-01" db="EMBL/GenBank/DDBJ databases">
        <authorList>
            <person name="Webb A."/>
        </authorList>
    </citation>
    <scope>NUCLEOTIDE SEQUENCE</scope>
    <source>
        <strain evidence="1">Pm1</strain>
    </source>
</reference>
<evidence type="ECO:0000313" key="1">
    <source>
        <dbReference type="EMBL" id="CAK7935691.1"/>
    </source>
</evidence>
<proteinExistence type="predicted"/>
<dbReference type="Proteomes" id="UP001162060">
    <property type="component" value="Unassembled WGS sequence"/>
</dbReference>
<gene>
    <name evidence="1" type="ORF">PM001_LOCUS20841</name>
</gene>
<dbReference type="AlphaFoldDB" id="A0AAV1UM50"/>
<name>A0AAV1UM50_9STRA</name>
<dbReference type="EMBL" id="CAKLBY020000222">
    <property type="protein sequence ID" value="CAK7935691.1"/>
    <property type="molecule type" value="Genomic_DNA"/>
</dbReference>
<sequence length="56" mass="5774">MGAGIILVPVNEGQASAALGQSGANDVQSVVALLEMAHVKWDEYNLGDGVVQSLHN</sequence>
<comment type="caution">
    <text evidence="1">The sequence shown here is derived from an EMBL/GenBank/DDBJ whole genome shotgun (WGS) entry which is preliminary data.</text>
</comment>
<accession>A0AAV1UM50</accession>
<organism evidence="1 2">
    <name type="scientific">Peronospora matthiolae</name>
    <dbReference type="NCBI Taxonomy" id="2874970"/>
    <lineage>
        <taxon>Eukaryota</taxon>
        <taxon>Sar</taxon>
        <taxon>Stramenopiles</taxon>
        <taxon>Oomycota</taxon>
        <taxon>Peronosporomycetes</taxon>
        <taxon>Peronosporales</taxon>
        <taxon>Peronosporaceae</taxon>
        <taxon>Peronospora</taxon>
    </lineage>
</organism>
<evidence type="ECO:0000313" key="2">
    <source>
        <dbReference type="Proteomes" id="UP001162060"/>
    </source>
</evidence>